<feature type="domain" description="HTH lysR-type" evidence="5">
    <location>
        <begin position="2"/>
        <end position="58"/>
    </location>
</feature>
<gene>
    <name evidence="6" type="ORF">SAMN04488567_1706</name>
</gene>
<dbReference type="EMBL" id="FNAT01000002">
    <property type="protein sequence ID" value="SDE44531.1"/>
    <property type="molecule type" value="Genomic_DNA"/>
</dbReference>
<evidence type="ECO:0000256" key="1">
    <source>
        <dbReference type="ARBA" id="ARBA00009437"/>
    </source>
</evidence>
<dbReference type="STRING" id="521013.SAMN04488567_1706"/>
<dbReference type="GO" id="GO:0003700">
    <property type="term" value="F:DNA-binding transcription factor activity"/>
    <property type="evidence" value="ECO:0007669"/>
    <property type="project" value="InterPro"/>
</dbReference>
<keyword evidence="2" id="KW-0805">Transcription regulation</keyword>
<dbReference type="PANTHER" id="PTHR30579:SF2">
    <property type="entry name" value="HTH-TYPE TRANSCRIPTIONAL REGULATOR ARGP"/>
    <property type="match status" value="1"/>
</dbReference>
<dbReference type="OrthoDB" id="3252676at2"/>
<dbReference type="InterPro" id="IPR036388">
    <property type="entry name" value="WH-like_DNA-bd_sf"/>
</dbReference>
<comment type="similarity">
    <text evidence="1">Belongs to the LysR transcriptional regulatory family.</text>
</comment>
<evidence type="ECO:0000256" key="3">
    <source>
        <dbReference type="ARBA" id="ARBA00023125"/>
    </source>
</evidence>
<dbReference type="PROSITE" id="PS50931">
    <property type="entry name" value="HTH_LYSR"/>
    <property type="match status" value="1"/>
</dbReference>
<dbReference type="PANTHER" id="PTHR30579">
    <property type="entry name" value="TRANSCRIPTIONAL REGULATOR"/>
    <property type="match status" value="1"/>
</dbReference>
<dbReference type="AlphaFoldDB" id="A0A1G7CZ31"/>
<dbReference type="InterPro" id="IPR017685">
    <property type="entry name" value="ArgP"/>
</dbReference>
<proteinExistence type="inferred from homology"/>
<name>A0A1G7CZ31_9RHOB</name>
<dbReference type="RefSeq" id="WP_090111011.1">
    <property type="nucleotide sequence ID" value="NZ_FNAT01000002.1"/>
</dbReference>
<keyword evidence="4" id="KW-0804">Transcription</keyword>
<evidence type="ECO:0000313" key="7">
    <source>
        <dbReference type="Proteomes" id="UP000198922"/>
    </source>
</evidence>
<dbReference type="GO" id="GO:0003677">
    <property type="term" value="F:DNA binding"/>
    <property type="evidence" value="ECO:0007669"/>
    <property type="project" value="UniProtKB-KW"/>
</dbReference>
<organism evidence="6 7">
    <name type="scientific">Limimaricola pyoseonensis</name>
    <dbReference type="NCBI Taxonomy" id="521013"/>
    <lineage>
        <taxon>Bacteria</taxon>
        <taxon>Pseudomonadati</taxon>
        <taxon>Pseudomonadota</taxon>
        <taxon>Alphaproteobacteria</taxon>
        <taxon>Rhodobacterales</taxon>
        <taxon>Paracoccaceae</taxon>
        <taxon>Limimaricola</taxon>
    </lineage>
</organism>
<sequence length="292" mass="31251">MMDYPALAALAAVLRTGSFDLAASALAVTPSAVSQRVRGLEERLGAVLVERGRPCRATAAGARLLRHHDEVRLLEAGLDREIGVADSGWPTVHLAVNADSLATWFLPALAGHEMLFDLSIDDQEHSADQLRRGAVSAAVTSRSGPVQGCDSEPLGALRYRAMARRDVAERWFPEGVDATALAAAPSLVYDARDRLQADWAERVSGRPVALPAHRIASTQGFLDAVRLGLGWAMIPEVMLPEDRDLVELSPVPLDTPLHWQVARGMAGPLEALTRAVRRAARAALVQNGTSSA</sequence>
<dbReference type="InterPro" id="IPR050176">
    <property type="entry name" value="LTTR"/>
</dbReference>
<dbReference type="NCBIfam" id="NF002964">
    <property type="entry name" value="PRK03635.1"/>
    <property type="match status" value="1"/>
</dbReference>
<dbReference type="InterPro" id="IPR005119">
    <property type="entry name" value="LysR_subst-bd"/>
</dbReference>
<reference evidence="7" key="1">
    <citation type="submission" date="2016-10" db="EMBL/GenBank/DDBJ databases">
        <authorList>
            <person name="Varghese N."/>
            <person name="Submissions S."/>
        </authorList>
    </citation>
    <scope>NUCLEOTIDE SEQUENCE [LARGE SCALE GENOMIC DNA]</scope>
    <source>
        <strain evidence="7">DSM 21424</strain>
    </source>
</reference>
<dbReference type="Gene3D" id="1.10.10.10">
    <property type="entry name" value="Winged helix-like DNA-binding domain superfamily/Winged helix DNA-binding domain"/>
    <property type="match status" value="1"/>
</dbReference>
<accession>A0A1G7CZ31</accession>
<evidence type="ECO:0000313" key="6">
    <source>
        <dbReference type="EMBL" id="SDE44531.1"/>
    </source>
</evidence>
<dbReference type="SUPFAM" id="SSF53850">
    <property type="entry name" value="Periplasmic binding protein-like II"/>
    <property type="match status" value="1"/>
</dbReference>
<dbReference type="Pfam" id="PF03466">
    <property type="entry name" value="LysR_substrate"/>
    <property type="match status" value="1"/>
</dbReference>
<dbReference type="Gene3D" id="3.40.190.290">
    <property type="match status" value="1"/>
</dbReference>
<keyword evidence="7" id="KW-1185">Reference proteome</keyword>
<keyword evidence="3" id="KW-0238">DNA-binding</keyword>
<dbReference type="Proteomes" id="UP000198922">
    <property type="component" value="Unassembled WGS sequence"/>
</dbReference>
<dbReference type="NCBIfam" id="TIGR03298">
    <property type="entry name" value="argP"/>
    <property type="match status" value="1"/>
</dbReference>
<protein>
    <submittedName>
        <fullName evidence="6">LysR family transcriptional regulator, chromosome initiation inhibitor</fullName>
    </submittedName>
</protein>
<dbReference type="InterPro" id="IPR000847">
    <property type="entry name" value="LysR_HTH_N"/>
</dbReference>
<dbReference type="SUPFAM" id="SSF46785">
    <property type="entry name" value="Winged helix' DNA-binding domain"/>
    <property type="match status" value="1"/>
</dbReference>
<evidence type="ECO:0000259" key="5">
    <source>
        <dbReference type="PROSITE" id="PS50931"/>
    </source>
</evidence>
<dbReference type="Pfam" id="PF00126">
    <property type="entry name" value="HTH_1"/>
    <property type="match status" value="1"/>
</dbReference>
<evidence type="ECO:0000256" key="2">
    <source>
        <dbReference type="ARBA" id="ARBA00023015"/>
    </source>
</evidence>
<dbReference type="InterPro" id="IPR036390">
    <property type="entry name" value="WH_DNA-bd_sf"/>
</dbReference>
<evidence type="ECO:0000256" key="4">
    <source>
        <dbReference type="ARBA" id="ARBA00023163"/>
    </source>
</evidence>
<dbReference type="NCBIfam" id="NF009888">
    <property type="entry name" value="PRK13348.1"/>
    <property type="match status" value="1"/>
</dbReference>